<reference evidence="1" key="1">
    <citation type="journal article" date="2020" name="mSystems">
        <title>Genome- and Community-Level Interaction Insights into Carbon Utilization and Element Cycling Functions of Hydrothermarchaeota in Hydrothermal Sediment.</title>
        <authorList>
            <person name="Zhou Z."/>
            <person name="Liu Y."/>
            <person name="Xu W."/>
            <person name="Pan J."/>
            <person name="Luo Z.H."/>
            <person name="Li M."/>
        </authorList>
    </citation>
    <scope>NUCLEOTIDE SEQUENCE [LARGE SCALE GENOMIC DNA]</scope>
    <source>
        <strain evidence="1">SpSt-339</strain>
    </source>
</reference>
<protein>
    <submittedName>
        <fullName evidence="1">Uncharacterized protein</fullName>
    </submittedName>
</protein>
<proteinExistence type="predicted"/>
<sequence length="318" mass="36351">MPGGSCALLRRGFPISDYIYTALDRHLSRILSEVPIPDDPEELNWRAFFAHSQDMQGFRADIFTGGPNEADNPHDLAYRGLRDRWKGTSTELIDDLSRGWNDRGLCTMLSHLTGPNVSRVEKQNGTRPVIARLCESPIPGVRIFGEALNDLRGDRIARKTNKMIRSYLQNADYLAKHYDSSMREFLLDRKPLRSWIATVEQSELQTLYRLERQFFNVGPTLATYLICDWLLGLWDQRIIDWFTAYKADSVFMANMNRQGILPAAAASDFVSYCRTITLPNSAGPHAGRPCPPRILNECIWLDFNKSSEPMERSFSARR</sequence>
<comment type="caution">
    <text evidence="1">The sequence shown here is derived from an EMBL/GenBank/DDBJ whole genome shotgun (WGS) entry which is preliminary data.</text>
</comment>
<evidence type="ECO:0000313" key="1">
    <source>
        <dbReference type="EMBL" id="HEN16807.1"/>
    </source>
</evidence>
<organism evidence="1">
    <name type="scientific">Schlesneria paludicola</name>
    <dbReference type="NCBI Taxonomy" id="360056"/>
    <lineage>
        <taxon>Bacteria</taxon>
        <taxon>Pseudomonadati</taxon>
        <taxon>Planctomycetota</taxon>
        <taxon>Planctomycetia</taxon>
        <taxon>Planctomycetales</taxon>
        <taxon>Planctomycetaceae</taxon>
        <taxon>Schlesneria</taxon>
    </lineage>
</organism>
<name>A0A7C2K2V6_9PLAN</name>
<accession>A0A7C2K2V6</accession>
<dbReference type="EMBL" id="DSOK01000419">
    <property type="protein sequence ID" value="HEN16807.1"/>
    <property type="molecule type" value="Genomic_DNA"/>
</dbReference>
<dbReference type="AlphaFoldDB" id="A0A7C2K2V6"/>
<gene>
    <name evidence="1" type="ORF">ENQ76_15200</name>
</gene>